<feature type="domain" description="HTH lysR-type" evidence="5">
    <location>
        <begin position="8"/>
        <end position="65"/>
    </location>
</feature>
<evidence type="ECO:0000259" key="5">
    <source>
        <dbReference type="PROSITE" id="PS50931"/>
    </source>
</evidence>
<dbReference type="Proteomes" id="UP000194139">
    <property type="component" value="Chromosome"/>
</dbReference>
<keyword evidence="2" id="KW-0805">Transcription regulation</keyword>
<proteinExistence type="inferred from homology"/>
<dbReference type="SUPFAM" id="SSF53850">
    <property type="entry name" value="Periplasmic binding protein-like II"/>
    <property type="match status" value="1"/>
</dbReference>
<dbReference type="Gene3D" id="1.10.10.10">
    <property type="entry name" value="Winged helix-like DNA-binding domain superfamily/Winged helix DNA-binding domain"/>
    <property type="match status" value="1"/>
</dbReference>
<keyword evidence="3" id="KW-0238">DNA-binding</keyword>
<dbReference type="SUPFAM" id="SSF46785">
    <property type="entry name" value="Winged helix' DNA-binding domain"/>
    <property type="match status" value="1"/>
</dbReference>
<keyword evidence="4" id="KW-0804">Transcription</keyword>
<accession>A0A1W6YVM6</accession>
<dbReference type="PROSITE" id="PS50931">
    <property type="entry name" value="HTH_LYSR"/>
    <property type="match status" value="1"/>
</dbReference>
<dbReference type="AlphaFoldDB" id="A0A1W6YVM6"/>
<dbReference type="InterPro" id="IPR000847">
    <property type="entry name" value="LysR_HTH_N"/>
</dbReference>
<dbReference type="EMBL" id="CP021109">
    <property type="protein sequence ID" value="ARP85155.1"/>
    <property type="molecule type" value="Genomic_DNA"/>
</dbReference>
<dbReference type="FunFam" id="1.10.10.10:FF:000001">
    <property type="entry name" value="LysR family transcriptional regulator"/>
    <property type="match status" value="1"/>
</dbReference>
<dbReference type="CDD" id="cd08432">
    <property type="entry name" value="PBP2_GcdR_TrpI_HvrB_AmpR_like"/>
    <property type="match status" value="1"/>
</dbReference>
<dbReference type="InterPro" id="IPR036390">
    <property type="entry name" value="WH_DNA-bd_sf"/>
</dbReference>
<comment type="similarity">
    <text evidence="1">Belongs to the LysR transcriptional regulatory family.</text>
</comment>
<name>A0A1W6YVM6_9BORD</name>
<dbReference type="InterPro" id="IPR005119">
    <property type="entry name" value="LysR_subst-bd"/>
</dbReference>
<dbReference type="RefSeq" id="WP_086055933.1">
    <property type="nucleotide sequence ID" value="NZ_CP021109.1"/>
</dbReference>
<reference evidence="6 7" key="1">
    <citation type="submission" date="2017-05" db="EMBL/GenBank/DDBJ databases">
        <title>Complete and WGS of Bordetella genogroups.</title>
        <authorList>
            <person name="Spilker T."/>
            <person name="LiPuma J."/>
        </authorList>
    </citation>
    <scope>NUCLEOTIDE SEQUENCE [LARGE SCALE GENOMIC DNA]</scope>
    <source>
        <strain evidence="6 7">AU17164</strain>
    </source>
</reference>
<sequence>MNPRQLLPSMSQLVAFEAAARHESYTRAATELSLTQGAVSRQVQALEATLGARLFQRSGREVALTDVGRLYLRELAPALERIRGATLQALAFQSGHGTLRLATLPTFGSKWLLPRLHRFYAAHPGTLIHLHSRIRPFDFNTSDIDAAIAVGSGDWPDLAAHRLHTEHHVLIGSPDIVTPKFRLTQKGLGEHLLLSVATHPQGWSEWLRHHGLTHRGMRMGPSFELTSHLIQAVMAGIGIGLVPRVLVEEELRLGQLATAGDAVASRRNYYLVYPPRNAALPALTAFRGWLLQEIGPQE</sequence>
<dbReference type="GO" id="GO:0043565">
    <property type="term" value="F:sequence-specific DNA binding"/>
    <property type="evidence" value="ECO:0007669"/>
    <property type="project" value="TreeGrafter"/>
</dbReference>
<keyword evidence="7" id="KW-1185">Reference proteome</keyword>
<evidence type="ECO:0000313" key="6">
    <source>
        <dbReference type="EMBL" id="ARP85155.1"/>
    </source>
</evidence>
<dbReference type="OrthoDB" id="9178397at2"/>
<dbReference type="InterPro" id="IPR036388">
    <property type="entry name" value="WH-like_DNA-bd_sf"/>
</dbReference>
<dbReference type="InterPro" id="IPR058163">
    <property type="entry name" value="LysR-type_TF_proteobact-type"/>
</dbReference>
<dbReference type="PANTHER" id="PTHR30537:SF26">
    <property type="entry name" value="GLYCINE CLEAVAGE SYSTEM TRANSCRIPTIONAL ACTIVATOR"/>
    <property type="match status" value="1"/>
</dbReference>
<dbReference type="GO" id="GO:0006351">
    <property type="term" value="P:DNA-templated transcription"/>
    <property type="evidence" value="ECO:0007669"/>
    <property type="project" value="TreeGrafter"/>
</dbReference>
<dbReference type="PRINTS" id="PR00039">
    <property type="entry name" value="HTHLYSR"/>
</dbReference>
<dbReference type="PANTHER" id="PTHR30537">
    <property type="entry name" value="HTH-TYPE TRANSCRIPTIONAL REGULATOR"/>
    <property type="match status" value="1"/>
</dbReference>
<evidence type="ECO:0000256" key="3">
    <source>
        <dbReference type="ARBA" id="ARBA00023125"/>
    </source>
</evidence>
<evidence type="ECO:0000313" key="7">
    <source>
        <dbReference type="Proteomes" id="UP000194139"/>
    </source>
</evidence>
<dbReference type="Pfam" id="PF03466">
    <property type="entry name" value="LysR_substrate"/>
    <property type="match status" value="1"/>
</dbReference>
<dbReference type="Pfam" id="PF00126">
    <property type="entry name" value="HTH_1"/>
    <property type="match status" value="1"/>
</dbReference>
<evidence type="ECO:0000256" key="4">
    <source>
        <dbReference type="ARBA" id="ARBA00023163"/>
    </source>
</evidence>
<organism evidence="6 7">
    <name type="scientific">Bordetella genomosp. 9</name>
    <dbReference type="NCBI Taxonomy" id="1416803"/>
    <lineage>
        <taxon>Bacteria</taxon>
        <taxon>Pseudomonadati</taxon>
        <taxon>Pseudomonadota</taxon>
        <taxon>Betaproteobacteria</taxon>
        <taxon>Burkholderiales</taxon>
        <taxon>Alcaligenaceae</taxon>
        <taxon>Bordetella</taxon>
    </lineage>
</organism>
<dbReference type="GO" id="GO:0003700">
    <property type="term" value="F:DNA-binding transcription factor activity"/>
    <property type="evidence" value="ECO:0007669"/>
    <property type="project" value="InterPro"/>
</dbReference>
<dbReference type="Gene3D" id="3.40.190.10">
    <property type="entry name" value="Periplasmic binding protein-like II"/>
    <property type="match status" value="2"/>
</dbReference>
<evidence type="ECO:0000256" key="1">
    <source>
        <dbReference type="ARBA" id="ARBA00009437"/>
    </source>
</evidence>
<gene>
    <name evidence="6" type="ORF">CAL13_02180</name>
</gene>
<protein>
    <submittedName>
        <fullName evidence="6">LysR family transcriptional regulator</fullName>
    </submittedName>
</protein>
<evidence type="ECO:0000256" key="2">
    <source>
        <dbReference type="ARBA" id="ARBA00023015"/>
    </source>
</evidence>